<evidence type="ECO:0000313" key="12">
    <source>
        <dbReference type="RefSeq" id="XP_018023518.1"/>
    </source>
</evidence>
<feature type="DNA-binding region" description="Homeobox" evidence="7">
    <location>
        <begin position="159"/>
        <end position="218"/>
    </location>
</feature>
<dbReference type="RefSeq" id="XP_018023518.1">
    <property type="nucleotide sequence ID" value="XM_018168029.2"/>
</dbReference>
<dbReference type="InterPro" id="IPR001356">
    <property type="entry name" value="HD"/>
</dbReference>
<dbReference type="Pfam" id="PF16878">
    <property type="entry name" value="SIX1_SD"/>
    <property type="match status" value="1"/>
</dbReference>
<dbReference type="CDD" id="cd00086">
    <property type="entry name" value="homeodomain"/>
    <property type="match status" value="1"/>
</dbReference>
<feature type="compositionally biased region" description="Polar residues" evidence="9">
    <location>
        <begin position="489"/>
        <end position="505"/>
    </location>
</feature>
<evidence type="ECO:0000256" key="4">
    <source>
        <dbReference type="ARBA" id="ARBA00023125"/>
    </source>
</evidence>
<dbReference type="GO" id="GO:0000978">
    <property type="term" value="F:RNA polymerase II cis-regulatory region sequence-specific DNA binding"/>
    <property type="evidence" value="ECO:0007669"/>
    <property type="project" value="TreeGrafter"/>
</dbReference>
<keyword evidence="6 7" id="KW-0539">Nucleus</keyword>
<gene>
    <name evidence="12" type="primary">LOC108679411</name>
</gene>
<proteinExistence type="inferred from homology"/>
<organism evidence="11 12">
    <name type="scientific">Hyalella azteca</name>
    <name type="common">Amphipod</name>
    <dbReference type="NCBI Taxonomy" id="294128"/>
    <lineage>
        <taxon>Eukaryota</taxon>
        <taxon>Metazoa</taxon>
        <taxon>Ecdysozoa</taxon>
        <taxon>Arthropoda</taxon>
        <taxon>Crustacea</taxon>
        <taxon>Multicrustacea</taxon>
        <taxon>Malacostraca</taxon>
        <taxon>Eumalacostraca</taxon>
        <taxon>Peracarida</taxon>
        <taxon>Amphipoda</taxon>
        <taxon>Senticaudata</taxon>
        <taxon>Talitrida</taxon>
        <taxon>Talitroidea</taxon>
        <taxon>Hyalellidae</taxon>
        <taxon>Hyalella</taxon>
    </lineage>
</organism>
<comment type="similarity">
    <text evidence="2">Belongs to the SIX/Sine oculis homeobox family.</text>
</comment>
<dbReference type="Proteomes" id="UP000694843">
    <property type="component" value="Unplaced"/>
</dbReference>
<dbReference type="AlphaFoldDB" id="A0A8B7PBQ3"/>
<dbReference type="InterPro" id="IPR031701">
    <property type="entry name" value="SIX1_SD"/>
</dbReference>
<dbReference type="PANTHER" id="PTHR10390:SF33">
    <property type="entry name" value="PROTEIN OPTIX"/>
    <property type="match status" value="1"/>
</dbReference>
<evidence type="ECO:0000256" key="5">
    <source>
        <dbReference type="ARBA" id="ARBA00023155"/>
    </source>
</evidence>
<dbReference type="Gene3D" id="1.10.10.60">
    <property type="entry name" value="Homeodomain-like"/>
    <property type="match status" value="1"/>
</dbReference>
<protein>
    <submittedName>
        <fullName evidence="12">Protein Optix</fullName>
    </submittedName>
</protein>
<feature type="compositionally biased region" description="Basic and acidic residues" evidence="9">
    <location>
        <begin position="527"/>
        <end position="536"/>
    </location>
</feature>
<dbReference type="PANTHER" id="PTHR10390">
    <property type="entry name" value="HOMEOBOX PROTEIN SIX"/>
    <property type="match status" value="1"/>
</dbReference>
<dbReference type="GO" id="GO:0000981">
    <property type="term" value="F:DNA-binding transcription factor activity, RNA polymerase II-specific"/>
    <property type="evidence" value="ECO:0007669"/>
    <property type="project" value="TreeGrafter"/>
</dbReference>
<keyword evidence="11" id="KW-1185">Reference proteome</keyword>
<sequence>MAGLLAGLSSAYSAATLLAPSPLVLTSTSNMTPHLPSLSFTATQVAAVCETLEESGDIERLGRFLWSLPVAHPHLKDLNKHEAVVRARALVAFHLGNFRELYALVECNRFSRASFPRLQALWLEAHYQEAERLRGRPLGPVDKYRVRKKFPFPRTIWDGEQKSHCFKERTRTLLREAYLQDPYPNPSRKRELAQATTLTPTQVGNWFKNRRQRDRAAAIKNRLHQQGGSSSTSQLDTEPRSPGLDDDDEDLINPGSPTPFEEDASDEETSLGQRSPISKLSQSTDDKNDSTIESAHGHSITSDSKVNEFERRMNYPVTLPHSGQFLSTESPSGDACNSRAFTGPFGSINQFPGVSWEDKASPHELFFPAPRAPLPPDRLFPITSESDQSALKLTVPSTIFSPFTSGLPPRLSLAFGPPLNNWSPYPTFSAINTSASLTYPRTFPSTLSIESLISPKQSKRPASPLTPPPGHFASKKELEDSAPPGTPPFNKTATKPHSRSPTCSPVTKKHHVENTSPQERLFQPIKLELRPATDAS</sequence>
<dbReference type="SUPFAM" id="SSF46689">
    <property type="entry name" value="Homeodomain-like"/>
    <property type="match status" value="1"/>
</dbReference>
<evidence type="ECO:0000256" key="7">
    <source>
        <dbReference type="PROSITE-ProRule" id="PRU00108"/>
    </source>
</evidence>
<feature type="compositionally biased region" description="Polar residues" evidence="9">
    <location>
        <begin position="224"/>
        <end position="236"/>
    </location>
</feature>
<keyword evidence="4 7" id="KW-0238">DNA-binding</keyword>
<evidence type="ECO:0000256" key="8">
    <source>
        <dbReference type="RuleBase" id="RU000682"/>
    </source>
</evidence>
<dbReference type="GO" id="GO:0005634">
    <property type="term" value="C:nucleus"/>
    <property type="evidence" value="ECO:0007669"/>
    <property type="project" value="UniProtKB-SubCell"/>
</dbReference>
<accession>A0A8B7PBQ3</accession>
<reference evidence="12" key="1">
    <citation type="submission" date="2025-08" db="UniProtKB">
        <authorList>
            <consortium name="RefSeq"/>
        </authorList>
    </citation>
    <scope>IDENTIFICATION</scope>
    <source>
        <tissue evidence="12">Whole organism</tissue>
    </source>
</reference>
<dbReference type="GO" id="GO:0005667">
    <property type="term" value="C:transcription regulator complex"/>
    <property type="evidence" value="ECO:0007669"/>
    <property type="project" value="TreeGrafter"/>
</dbReference>
<feature type="region of interest" description="Disordered" evidence="9">
    <location>
        <begin position="178"/>
        <end position="197"/>
    </location>
</feature>
<feature type="region of interest" description="Disordered" evidence="9">
    <location>
        <begin position="221"/>
        <end position="305"/>
    </location>
</feature>
<feature type="domain" description="Homeobox" evidence="10">
    <location>
        <begin position="157"/>
        <end position="217"/>
    </location>
</feature>
<feature type="region of interest" description="Disordered" evidence="9">
    <location>
        <begin position="454"/>
        <end position="536"/>
    </location>
</feature>
<dbReference type="Pfam" id="PF00046">
    <property type="entry name" value="Homeodomain"/>
    <property type="match status" value="1"/>
</dbReference>
<evidence type="ECO:0000256" key="2">
    <source>
        <dbReference type="ARBA" id="ARBA00008161"/>
    </source>
</evidence>
<keyword evidence="3" id="KW-0217">Developmental protein</keyword>
<evidence type="ECO:0000256" key="6">
    <source>
        <dbReference type="ARBA" id="ARBA00023242"/>
    </source>
</evidence>
<dbReference type="InterPro" id="IPR009057">
    <property type="entry name" value="Homeodomain-like_sf"/>
</dbReference>
<evidence type="ECO:0000256" key="1">
    <source>
        <dbReference type="ARBA" id="ARBA00004123"/>
    </source>
</evidence>
<keyword evidence="5 7" id="KW-0371">Homeobox</keyword>
<evidence type="ECO:0000256" key="9">
    <source>
        <dbReference type="SAM" id="MobiDB-lite"/>
    </source>
</evidence>
<dbReference type="FunFam" id="1.10.10.60:FF:000046">
    <property type="entry name" value="SIX homeobox 3"/>
    <property type="match status" value="1"/>
</dbReference>
<dbReference type="PROSITE" id="PS50071">
    <property type="entry name" value="HOMEOBOX_2"/>
    <property type="match status" value="1"/>
</dbReference>
<dbReference type="KEGG" id="hazt:108679411"/>
<evidence type="ECO:0000256" key="3">
    <source>
        <dbReference type="ARBA" id="ARBA00022473"/>
    </source>
</evidence>
<dbReference type="OrthoDB" id="3501850at2759"/>
<evidence type="ECO:0000259" key="10">
    <source>
        <dbReference type="PROSITE" id="PS50071"/>
    </source>
</evidence>
<dbReference type="GeneID" id="108679411"/>
<feature type="compositionally biased region" description="Polar residues" evidence="9">
    <location>
        <begin position="270"/>
        <end position="283"/>
    </location>
</feature>
<name>A0A8B7PBQ3_HYAAZ</name>
<feature type="compositionally biased region" description="Acidic residues" evidence="9">
    <location>
        <begin position="260"/>
        <end position="269"/>
    </location>
</feature>
<comment type="subcellular location">
    <subcellularLocation>
        <location evidence="1 7 8">Nucleus</location>
    </subcellularLocation>
</comment>
<dbReference type="SMART" id="SM00389">
    <property type="entry name" value="HOX"/>
    <property type="match status" value="1"/>
</dbReference>
<evidence type="ECO:0000313" key="11">
    <source>
        <dbReference type="Proteomes" id="UP000694843"/>
    </source>
</evidence>